<evidence type="ECO:0000313" key="2">
    <source>
        <dbReference type="EMBL" id="KYF33891.1"/>
    </source>
</evidence>
<dbReference type="Proteomes" id="UP000075618">
    <property type="component" value="Unassembled WGS sequence"/>
</dbReference>
<protein>
    <submittedName>
        <fullName evidence="2">Ferric iron ABC transporter, iron-binding protein</fullName>
    </submittedName>
</protein>
<dbReference type="GO" id="GO:0030976">
    <property type="term" value="F:thiamine pyrophosphate binding"/>
    <property type="evidence" value="ECO:0007669"/>
    <property type="project" value="TreeGrafter"/>
</dbReference>
<dbReference type="GO" id="GO:0030288">
    <property type="term" value="C:outer membrane-bounded periplasmic space"/>
    <property type="evidence" value="ECO:0007669"/>
    <property type="project" value="TreeGrafter"/>
</dbReference>
<dbReference type="SUPFAM" id="SSF53850">
    <property type="entry name" value="Periplasmic binding protein-like II"/>
    <property type="match status" value="1"/>
</dbReference>
<dbReference type="InterPro" id="IPR006059">
    <property type="entry name" value="SBP"/>
</dbReference>
<name>A0A150NK95_STRMT</name>
<gene>
    <name evidence="2" type="ORF">SMI10712_01745</name>
</gene>
<dbReference type="PANTHER" id="PTHR30006:SF2">
    <property type="entry name" value="ABC TRANSPORTER SUBSTRATE-BINDING PROTEIN"/>
    <property type="match status" value="1"/>
</dbReference>
<evidence type="ECO:0000313" key="3">
    <source>
        <dbReference type="Proteomes" id="UP000075618"/>
    </source>
</evidence>
<organism evidence="2 3">
    <name type="scientific">Streptococcus mitis</name>
    <dbReference type="NCBI Taxonomy" id="28037"/>
    <lineage>
        <taxon>Bacteria</taxon>
        <taxon>Bacillati</taxon>
        <taxon>Bacillota</taxon>
        <taxon>Bacilli</taxon>
        <taxon>Lactobacillales</taxon>
        <taxon>Streptococcaceae</taxon>
        <taxon>Streptococcus</taxon>
        <taxon>Streptococcus mitis group</taxon>
    </lineage>
</organism>
<proteinExistence type="predicted"/>
<reference evidence="2 3" key="1">
    <citation type="submission" date="2016-01" db="EMBL/GenBank/DDBJ databases">
        <title>Highly variable Streptococcus oralis are common among viridans streptococci isolated from primates.</title>
        <authorList>
            <person name="Denapaite D."/>
            <person name="Rieger M."/>
            <person name="Koendgen S."/>
            <person name="Brueckner R."/>
            <person name="Ochigava I."/>
            <person name="Kappeler P."/>
            <person name="Maetz-Rensing K."/>
            <person name="Leendertz F."/>
            <person name="Hakenbeck R."/>
        </authorList>
    </citation>
    <scope>NUCLEOTIDE SEQUENCE [LARGE SCALE GENOMIC DNA]</scope>
    <source>
        <strain evidence="2 3">10712</strain>
    </source>
</reference>
<dbReference type="Pfam" id="PF13416">
    <property type="entry name" value="SBP_bac_8"/>
    <property type="match status" value="1"/>
</dbReference>
<keyword evidence="1" id="KW-0732">Signal</keyword>
<dbReference type="PANTHER" id="PTHR30006">
    <property type="entry name" value="THIAMINE-BINDING PERIPLASMIC PROTEIN-RELATED"/>
    <property type="match status" value="1"/>
</dbReference>
<accession>A0A150NK95</accession>
<dbReference type="AlphaFoldDB" id="A0A150NK95"/>
<dbReference type="Gene3D" id="3.40.190.10">
    <property type="entry name" value="Periplasmic binding protein-like II"/>
    <property type="match status" value="2"/>
</dbReference>
<dbReference type="GO" id="GO:0030975">
    <property type="term" value="F:thiamine binding"/>
    <property type="evidence" value="ECO:0007669"/>
    <property type="project" value="TreeGrafter"/>
</dbReference>
<dbReference type="GO" id="GO:0015888">
    <property type="term" value="P:thiamine transport"/>
    <property type="evidence" value="ECO:0007669"/>
    <property type="project" value="TreeGrafter"/>
</dbReference>
<evidence type="ECO:0000256" key="1">
    <source>
        <dbReference type="ARBA" id="ARBA00022729"/>
    </source>
</evidence>
<sequence>MLVDQGGYENEQAWNYVKNLFTLVDGKIASSSSNVYKAVADGEMAVGLTYEDPALKLLNDGVDVKVIYPKEGTVFLPGNAAIVKNAKHMENAKKFIDFLLSQEIQDKLGTETTIRPIRKNAKTNKNMKAMTEINIATEDSDYVIKNKSAILKKYNDIFTDIQSKK</sequence>
<dbReference type="PATRIC" id="fig|28037.237.peg.976"/>
<comment type="caution">
    <text evidence="2">The sequence shown here is derived from an EMBL/GenBank/DDBJ whole genome shotgun (WGS) entry which is preliminary data.</text>
</comment>
<dbReference type="EMBL" id="LROT01000021">
    <property type="protein sequence ID" value="KYF33891.1"/>
    <property type="molecule type" value="Genomic_DNA"/>
</dbReference>